<protein>
    <recommendedName>
        <fullName evidence="7">Arf-GAP domain-containing protein</fullName>
    </recommendedName>
</protein>
<dbReference type="GeneID" id="24918330"/>
<feature type="compositionally biased region" description="Low complexity" evidence="6">
    <location>
        <begin position="310"/>
        <end position="358"/>
    </location>
</feature>
<feature type="compositionally biased region" description="Low complexity" evidence="6">
    <location>
        <begin position="247"/>
        <end position="272"/>
    </location>
</feature>
<dbReference type="RefSeq" id="XP_012894833.1">
    <property type="nucleotide sequence ID" value="XM_013039379.1"/>
</dbReference>
<dbReference type="GO" id="GO:0005096">
    <property type="term" value="F:GTPase activator activity"/>
    <property type="evidence" value="ECO:0007669"/>
    <property type="project" value="UniProtKB-KW"/>
</dbReference>
<keyword evidence="1" id="KW-0343">GTPase activation</keyword>
<evidence type="ECO:0000313" key="8">
    <source>
        <dbReference type="EMBL" id="CBK20785.2"/>
    </source>
</evidence>
<sequence length="369" mass="41874">MSQIKASHKKILEELLKKDCNKVCCDCRAKGPRWASATLGSFICIRCSGVHRNLGVHISFVRSVSLDSWKNEHIKNMQKWGNKKVNAFYEAKLPKNYPRPDEHSSMAELERFIRAKYEQRRWVADDKSEYEEDEEEEEEEYSEEEERKPVKKAPAKKAPVKKAPVKKSPAKKPVKKQLADDDFDADDDMFNMSPVPEPSPVSPMTELFGDMSINAKPAPKAAAKPAAPAAQPAVNPMASIMDLYNKPAQPQQPQQQAQQQPQQQAQQQMGYGMPQQQMGYGMPQQQMGYGMPQQQMGYGMPQMGYGMPQQQMGYGMPQQQQAQQQQAQQQPQQQMGYGMPQMGYGYGMQQQPQQPAQQNPATMNFNFAW</sequence>
<feature type="compositionally biased region" description="Polar residues" evidence="6">
    <location>
        <begin position="359"/>
        <end position="369"/>
    </location>
</feature>
<evidence type="ECO:0000259" key="7">
    <source>
        <dbReference type="PROSITE" id="PS50115"/>
    </source>
</evidence>
<accession>D8LWZ0</accession>
<dbReference type="EMBL" id="FN668639">
    <property type="protein sequence ID" value="CBK20785.2"/>
    <property type="molecule type" value="Genomic_DNA"/>
</dbReference>
<evidence type="ECO:0000256" key="2">
    <source>
        <dbReference type="ARBA" id="ARBA00022723"/>
    </source>
</evidence>
<dbReference type="CDD" id="cd08204">
    <property type="entry name" value="ArfGap"/>
    <property type="match status" value="1"/>
</dbReference>
<feature type="compositionally biased region" description="Basic residues" evidence="6">
    <location>
        <begin position="149"/>
        <end position="175"/>
    </location>
</feature>
<organism evidence="8">
    <name type="scientific">Blastocystis hominis</name>
    <dbReference type="NCBI Taxonomy" id="12968"/>
    <lineage>
        <taxon>Eukaryota</taxon>
        <taxon>Sar</taxon>
        <taxon>Stramenopiles</taxon>
        <taxon>Bigyra</taxon>
        <taxon>Opalozoa</taxon>
        <taxon>Opalinata</taxon>
        <taxon>Blastocystidae</taxon>
        <taxon>Blastocystis</taxon>
    </lineage>
</organism>
<reference evidence="8" key="1">
    <citation type="submission" date="2010-02" db="EMBL/GenBank/DDBJ databases">
        <title>Sequencing and annotation of the Blastocystis hominis genome.</title>
        <authorList>
            <person name="Wincker P."/>
        </authorList>
    </citation>
    <scope>NUCLEOTIDE SEQUENCE</scope>
    <source>
        <strain evidence="8">Singapore isolate B</strain>
    </source>
</reference>
<evidence type="ECO:0000256" key="3">
    <source>
        <dbReference type="ARBA" id="ARBA00022771"/>
    </source>
</evidence>
<feature type="domain" description="Arf-GAP" evidence="7">
    <location>
        <begin position="9"/>
        <end position="130"/>
    </location>
</feature>
<dbReference type="InterPro" id="IPR038508">
    <property type="entry name" value="ArfGAP_dom_sf"/>
</dbReference>
<dbReference type="Proteomes" id="UP000008312">
    <property type="component" value="Unassembled WGS sequence"/>
</dbReference>
<dbReference type="AlphaFoldDB" id="D8LWZ0"/>
<proteinExistence type="predicted"/>
<dbReference type="OMA" id="RDKYEHK"/>
<keyword evidence="9" id="KW-1185">Reference proteome</keyword>
<evidence type="ECO:0000256" key="5">
    <source>
        <dbReference type="PROSITE-ProRule" id="PRU00288"/>
    </source>
</evidence>
<dbReference type="OrthoDB" id="983479at2759"/>
<dbReference type="FunFam" id="1.10.220.150:FF:000009">
    <property type="entry name" value="stromal membrane-associated protein 1 isoform X1"/>
    <property type="match status" value="1"/>
</dbReference>
<dbReference type="PRINTS" id="PR00405">
    <property type="entry name" value="REVINTRACTNG"/>
</dbReference>
<dbReference type="Pfam" id="PF01412">
    <property type="entry name" value="ArfGap"/>
    <property type="match status" value="1"/>
</dbReference>
<name>D8LWZ0_BLAHO</name>
<dbReference type="SUPFAM" id="SSF57863">
    <property type="entry name" value="ArfGap/RecO-like zinc finger"/>
    <property type="match status" value="1"/>
</dbReference>
<dbReference type="InParanoid" id="D8LWZ0"/>
<gene>
    <name evidence="8" type="ORF">GSBLH_T00001051001</name>
</gene>
<dbReference type="InterPro" id="IPR037278">
    <property type="entry name" value="ARFGAP/RecO"/>
</dbReference>
<feature type="compositionally biased region" description="Acidic residues" evidence="6">
    <location>
        <begin position="128"/>
        <end position="144"/>
    </location>
</feature>
<evidence type="ECO:0000256" key="4">
    <source>
        <dbReference type="ARBA" id="ARBA00022833"/>
    </source>
</evidence>
<feature type="region of interest" description="Disordered" evidence="6">
    <location>
        <begin position="241"/>
        <end position="272"/>
    </location>
</feature>
<dbReference type="PROSITE" id="PS50115">
    <property type="entry name" value="ARFGAP"/>
    <property type="match status" value="1"/>
</dbReference>
<dbReference type="InterPro" id="IPR001164">
    <property type="entry name" value="ArfGAP_dom"/>
</dbReference>
<feature type="region of interest" description="Disordered" evidence="6">
    <location>
        <begin position="310"/>
        <end position="369"/>
    </location>
</feature>
<evidence type="ECO:0000256" key="1">
    <source>
        <dbReference type="ARBA" id="ARBA00022468"/>
    </source>
</evidence>
<dbReference type="SMART" id="SM00105">
    <property type="entry name" value="ArfGap"/>
    <property type="match status" value="1"/>
</dbReference>
<feature type="region of interest" description="Disordered" evidence="6">
    <location>
        <begin position="124"/>
        <end position="178"/>
    </location>
</feature>
<keyword evidence="3 5" id="KW-0863">Zinc-finger</keyword>
<dbReference type="PANTHER" id="PTHR46419">
    <property type="entry name" value="ADP-RIBOSYLATION FACTOR GTPASE-ACTIVATING PROTEIN AGD5"/>
    <property type="match status" value="1"/>
</dbReference>
<keyword evidence="4" id="KW-0862">Zinc</keyword>
<dbReference type="InterPro" id="IPR044520">
    <property type="entry name" value="ARF_GAP_AGD5/15"/>
</dbReference>
<dbReference type="GO" id="GO:0008270">
    <property type="term" value="F:zinc ion binding"/>
    <property type="evidence" value="ECO:0007669"/>
    <property type="project" value="UniProtKB-KW"/>
</dbReference>
<keyword evidence="2" id="KW-0479">Metal-binding</keyword>
<dbReference type="Gene3D" id="1.10.220.150">
    <property type="entry name" value="Arf GTPase activating protein"/>
    <property type="match status" value="1"/>
</dbReference>
<evidence type="ECO:0000256" key="6">
    <source>
        <dbReference type="SAM" id="MobiDB-lite"/>
    </source>
</evidence>
<dbReference type="PANTHER" id="PTHR46419:SF2">
    <property type="entry name" value="ADP-RIBOSYLATION FACTOR GTPASE-ACTIVATING PROTEIN AGD5"/>
    <property type="match status" value="1"/>
</dbReference>
<evidence type="ECO:0000313" key="9">
    <source>
        <dbReference type="Proteomes" id="UP000008312"/>
    </source>
</evidence>